<keyword evidence="3" id="KW-1185">Reference proteome</keyword>
<proteinExistence type="predicted"/>
<sequence>MEEYVFSPLSSQSTATRSFHVSNGSRILNRESDTLISALTGSKEHKLHKAGRERDKNVVRGVPSLPKTGSLNDTKKMKLDAVNGRSRRSSFSDDVFSGKL</sequence>
<name>A0A392RJU0_9FABA</name>
<feature type="non-terminal residue" evidence="2">
    <location>
        <position position="100"/>
    </location>
</feature>
<evidence type="ECO:0000256" key="1">
    <source>
        <dbReference type="SAM" id="MobiDB-lite"/>
    </source>
</evidence>
<evidence type="ECO:0000313" key="2">
    <source>
        <dbReference type="EMBL" id="MCI36509.1"/>
    </source>
</evidence>
<comment type="caution">
    <text evidence="2">The sequence shown here is derived from an EMBL/GenBank/DDBJ whole genome shotgun (WGS) entry which is preliminary data.</text>
</comment>
<accession>A0A392RJU0</accession>
<evidence type="ECO:0000313" key="3">
    <source>
        <dbReference type="Proteomes" id="UP000265520"/>
    </source>
</evidence>
<feature type="region of interest" description="Disordered" evidence="1">
    <location>
        <begin position="43"/>
        <end position="100"/>
    </location>
</feature>
<reference evidence="2 3" key="1">
    <citation type="journal article" date="2018" name="Front. Plant Sci.">
        <title>Red Clover (Trifolium pratense) and Zigzag Clover (T. medium) - A Picture of Genomic Similarities and Differences.</title>
        <authorList>
            <person name="Dluhosova J."/>
            <person name="Istvanek J."/>
            <person name="Nedelnik J."/>
            <person name="Repkova J."/>
        </authorList>
    </citation>
    <scope>NUCLEOTIDE SEQUENCE [LARGE SCALE GENOMIC DNA]</scope>
    <source>
        <strain evidence="3">cv. 10/8</strain>
        <tissue evidence="2">Leaf</tissue>
    </source>
</reference>
<dbReference type="Proteomes" id="UP000265520">
    <property type="component" value="Unassembled WGS sequence"/>
</dbReference>
<dbReference type="EMBL" id="LXQA010234415">
    <property type="protein sequence ID" value="MCI36509.1"/>
    <property type="molecule type" value="Genomic_DNA"/>
</dbReference>
<protein>
    <submittedName>
        <fullName evidence="2">Uncharacterized protein</fullName>
    </submittedName>
</protein>
<organism evidence="2 3">
    <name type="scientific">Trifolium medium</name>
    <dbReference type="NCBI Taxonomy" id="97028"/>
    <lineage>
        <taxon>Eukaryota</taxon>
        <taxon>Viridiplantae</taxon>
        <taxon>Streptophyta</taxon>
        <taxon>Embryophyta</taxon>
        <taxon>Tracheophyta</taxon>
        <taxon>Spermatophyta</taxon>
        <taxon>Magnoliopsida</taxon>
        <taxon>eudicotyledons</taxon>
        <taxon>Gunneridae</taxon>
        <taxon>Pentapetalae</taxon>
        <taxon>rosids</taxon>
        <taxon>fabids</taxon>
        <taxon>Fabales</taxon>
        <taxon>Fabaceae</taxon>
        <taxon>Papilionoideae</taxon>
        <taxon>50 kb inversion clade</taxon>
        <taxon>NPAAA clade</taxon>
        <taxon>Hologalegina</taxon>
        <taxon>IRL clade</taxon>
        <taxon>Trifolieae</taxon>
        <taxon>Trifolium</taxon>
    </lineage>
</organism>
<dbReference type="AlphaFoldDB" id="A0A392RJU0"/>